<feature type="domain" description="HTH araC/xylS-type" evidence="6">
    <location>
        <begin position="163"/>
        <end position="260"/>
    </location>
</feature>
<dbReference type="Proteomes" id="UP000235994">
    <property type="component" value="Unassembled WGS sequence"/>
</dbReference>
<keyword evidence="5" id="KW-0804">Transcription</keyword>
<dbReference type="InterPro" id="IPR018060">
    <property type="entry name" value="HTH_AraC"/>
</dbReference>
<keyword evidence="8" id="KW-1185">Reference proteome</keyword>
<dbReference type="InterPro" id="IPR011051">
    <property type="entry name" value="RmlC_Cupin_sf"/>
</dbReference>
<dbReference type="Pfam" id="PF12833">
    <property type="entry name" value="HTH_18"/>
    <property type="match status" value="1"/>
</dbReference>
<dbReference type="SMART" id="SM00342">
    <property type="entry name" value="HTH_ARAC"/>
    <property type="match status" value="1"/>
</dbReference>
<keyword evidence="3" id="KW-0238">DNA-binding</keyword>
<name>A0A2N8KJV0_9BURK</name>
<keyword evidence="2" id="KW-0805">Transcription regulation</keyword>
<protein>
    <submittedName>
        <fullName evidence="7">AraC family transcriptional regulator</fullName>
    </submittedName>
</protein>
<dbReference type="CDD" id="cd06124">
    <property type="entry name" value="cupin_NimR-like_N"/>
    <property type="match status" value="1"/>
</dbReference>
<comment type="caution">
    <text evidence="7">The sequence shown here is derived from an EMBL/GenBank/DDBJ whole genome shotgun (WGS) entry which is preliminary data.</text>
</comment>
<dbReference type="InterPro" id="IPR014710">
    <property type="entry name" value="RmlC-like_jellyroll"/>
</dbReference>
<dbReference type="PANTHER" id="PTHR11019">
    <property type="entry name" value="HTH-TYPE TRANSCRIPTIONAL REGULATOR NIMR"/>
    <property type="match status" value="1"/>
</dbReference>
<dbReference type="InterPro" id="IPR003313">
    <property type="entry name" value="AraC-bd"/>
</dbReference>
<dbReference type="InterPro" id="IPR020449">
    <property type="entry name" value="Tscrpt_reg_AraC-type_HTH"/>
</dbReference>
<dbReference type="RefSeq" id="WP_041863143.1">
    <property type="nucleotide sequence ID" value="NZ_POQS01000003.1"/>
</dbReference>
<dbReference type="AlphaFoldDB" id="A0A2N8KJV0"/>
<dbReference type="InterPro" id="IPR009057">
    <property type="entry name" value="Homeodomain-like_sf"/>
</dbReference>
<dbReference type="Gene3D" id="2.60.120.10">
    <property type="entry name" value="Jelly Rolls"/>
    <property type="match status" value="1"/>
</dbReference>
<evidence type="ECO:0000256" key="5">
    <source>
        <dbReference type="ARBA" id="ARBA00023163"/>
    </source>
</evidence>
<gene>
    <name evidence="7" type="ORF">C1I89_14745</name>
</gene>
<accession>A0A2N8KJV0</accession>
<dbReference type="GO" id="GO:0043565">
    <property type="term" value="F:sequence-specific DNA binding"/>
    <property type="evidence" value="ECO:0007669"/>
    <property type="project" value="InterPro"/>
</dbReference>
<dbReference type="SUPFAM" id="SSF51182">
    <property type="entry name" value="RmlC-like cupins"/>
    <property type="match status" value="1"/>
</dbReference>
<evidence type="ECO:0000256" key="1">
    <source>
        <dbReference type="ARBA" id="ARBA00022491"/>
    </source>
</evidence>
<reference evidence="7 8" key="1">
    <citation type="submission" date="2018-01" db="EMBL/GenBank/DDBJ databases">
        <title>The draft genome of an aniline degradation strain ANB-1.</title>
        <authorList>
            <person name="Zhang L."/>
            <person name="Jiang J."/>
        </authorList>
    </citation>
    <scope>NUCLEOTIDE SEQUENCE [LARGE SCALE GENOMIC DNA]</scope>
    <source>
        <strain evidence="7 8">ANB-1</strain>
    </source>
</reference>
<proteinExistence type="predicted"/>
<evidence type="ECO:0000259" key="6">
    <source>
        <dbReference type="PROSITE" id="PS01124"/>
    </source>
</evidence>
<keyword evidence="1" id="KW-0678">Repressor</keyword>
<keyword evidence="4" id="KW-0010">Activator</keyword>
<evidence type="ECO:0000313" key="7">
    <source>
        <dbReference type="EMBL" id="PND33705.1"/>
    </source>
</evidence>
<evidence type="ECO:0000256" key="2">
    <source>
        <dbReference type="ARBA" id="ARBA00023015"/>
    </source>
</evidence>
<dbReference type="FunFam" id="1.10.10.60:FF:000132">
    <property type="entry name" value="AraC family transcriptional regulator"/>
    <property type="match status" value="1"/>
</dbReference>
<evidence type="ECO:0000313" key="8">
    <source>
        <dbReference type="Proteomes" id="UP000235994"/>
    </source>
</evidence>
<sequence length="263" mass="29987">MDNIWRQRFAKGYRRQERPVMAGGHDYEHGSREIWHSHEQGQLVHATSGVVRVLTSQGGWTLAPRQALWIAPGVDHELHMIGQVAMRWLRIEPDAAPWLWAECRQIRVTPLLRELILKMLQDPPVYPPESNAAMIVPLLLRQLQEAEVIVHGKLPLPRDKRLLKVCEVLIRSPANNDPMALLGERAGTSVRTLSRLFKEQTGLTFVQWRQQLRLSEAVCQLSLGQSVSSVAQDMGYATANAFSTMFRRTLGATPQRYMRETRS</sequence>
<evidence type="ECO:0000256" key="4">
    <source>
        <dbReference type="ARBA" id="ARBA00023159"/>
    </source>
</evidence>
<dbReference type="PANTHER" id="PTHR11019:SF159">
    <property type="entry name" value="TRANSCRIPTIONAL REGULATOR-RELATED"/>
    <property type="match status" value="1"/>
</dbReference>
<dbReference type="PROSITE" id="PS00041">
    <property type="entry name" value="HTH_ARAC_FAMILY_1"/>
    <property type="match status" value="1"/>
</dbReference>
<organism evidence="7 8">
    <name type="scientific">Achromobacter pulmonis</name>
    <dbReference type="NCBI Taxonomy" id="1389932"/>
    <lineage>
        <taxon>Bacteria</taxon>
        <taxon>Pseudomonadati</taxon>
        <taxon>Pseudomonadota</taxon>
        <taxon>Betaproteobacteria</taxon>
        <taxon>Burkholderiales</taxon>
        <taxon>Alcaligenaceae</taxon>
        <taxon>Achromobacter</taxon>
    </lineage>
</organism>
<dbReference type="Pfam" id="PF02311">
    <property type="entry name" value="AraC_binding"/>
    <property type="match status" value="1"/>
</dbReference>
<dbReference type="Gene3D" id="1.10.10.60">
    <property type="entry name" value="Homeodomain-like"/>
    <property type="match status" value="2"/>
</dbReference>
<dbReference type="SUPFAM" id="SSF46689">
    <property type="entry name" value="Homeodomain-like"/>
    <property type="match status" value="2"/>
</dbReference>
<dbReference type="PRINTS" id="PR00032">
    <property type="entry name" value="HTHARAC"/>
</dbReference>
<dbReference type="EMBL" id="POQS01000003">
    <property type="protein sequence ID" value="PND33705.1"/>
    <property type="molecule type" value="Genomic_DNA"/>
</dbReference>
<dbReference type="InterPro" id="IPR018062">
    <property type="entry name" value="HTH_AraC-typ_CS"/>
</dbReference>
<dbReference type="PROSITE" id="PS01124">
    <property type="entry name" value="HTH_ARAC_FAMILY_2"/>
    <property type="match status" value="1"/>
</dbReference>
<dbReference type="GO" id="GO:0003700">
    <property type="term" value="F:DNA-binding transcription factor activity"/>
    <property type="evidence" value="ECO:0007669"/>
    <property type="project" value="InterPro"/>
</dbReference>
<evidence type="ECO:0000256" key="3">
    <source>
        <dbReference type="ARBA" id="ARBA00023125"/>
    </source>
</evidence>